<dbReference type="Pfam" id="PF08455">
    <property type="entry name" value="SNF2_assoc"/>
    <property type="match status" value="1"/>
</dbReference>
<dbReference type="InterPro" id="IPR001650">
    <property type="entry name" value="Helicase_C-like"/>
</dbReference>
<dbReference type="SMART" id="SM00487">
    <property type="entry name" value="DEXDc"/>
    <property type="match status" value="1"/>
</dbReference>
<feature type="domain" description="Helicase ATP-binding" evidence="3">
    <location>
        <begin position="715"/>
        <end position="876"/>
    </location>
</feature>
<keyword evidence="5" id="KW-0547">Nucleotide-binding</keyword>
<dbReference type="Gene3D" id="3.40.50.300">
    <property type="entry name" value="P-loop containing nucleotide triphosphate hydrolases"/>
    <property type="match status" value="1"/>
</dbReference>
<dbReference type="PROSITE" id="PS51192">
    <property type="entry name" value="HELICASE_ATP_BIND_1"/>
    <property type="match status" value="1"/>
</dbReference>
<gene>
    <name evidence="5" type="primary">rhlB</name>
    <name evidence="5" type="ORF">AMURIS_01200</name>
</gene>
<dbReference type="InterPro" id="IPR014001">
    <property type="entry name" value="Helicase_ATP-bd"/>
</dbReference>
<dbReference type="Pfam" id="PF00176">
    <property type="entry name" value="SNF2-rel_dom"/>
    <property type="match status" value="1"/>
</dbReference>
<dbReference type="CDD" id="cd18793">
    <property type="entry name" value="SF2_C_SNF"/>
    <property type="match status" value="1"/>
</dbReference>
<dbReference type="SMART" id="SM00490">
    <property type="entry name" value="HELICc"/>
    <property type="match status" value="1"/>
</dbReference>
<dbReference type="CDD" id="cd18012">
    <property type="entry name" value="DEXQc_arch_SWI2_SNF2"/>
    <property type="match status" value="1"/>
</dbReference>
<feature type="compositionally biased region" description="Basic and acidic residues" evidence="2">
    <location>
        <begin position="1"/>
        <end position="18"/>
    </location>
</feature>
<protein>
    <submittedName>
        <fullName evidence="5">ATP-dependent RNA helicase RhlB</fullName>
        <ecNumber evidence="5">3.6.4.13</ecNumber>
    </submittedName>
</protein>
<evidence type="ECO:0000259" key="4">
    <source>
        <dbReference type="PROSITE" id="PS51194"/>
    </source>
</evidence>
<evidence type="ECO:0000259" key="3">
    <source>
        <dbReference type="PROSITE" id="PS51192"/>
    </source>
</evidence>
<dbReference type="AlphaFoldDB" id="A0A2K4ZDH3"/>
<proteinExistence type="predicted"/>
<dbReference type="InterPro" id="IPR000330">
    <property type="entry name" value="SNF2_N"/>
</dbReference>
<dbReference type="PROSITE" id="PS51194">
    <property type="entry name" value="HELICASE_CTER"/>
    <property type="match status" value="1"/>
</dbReference>
<evidence type="ECO:0000256" key="2">
    <source>
        <dbReference type="SAM" id="MobiDB-lite"/>
    </source>
</evidence>
<keyword evidence="1 5" id="KW-0378">Hydrolase</keyword>
<feature type="compositionally biased region" description="Basic and acidic residues" evidence="2">
    <location>
        <begin position="35"/>
        <end position="46"/>
    </location>
</feature>
<dbReference type="InterPro" id="IPR027417">
    <property type="entry name" value="P-loop_NTPase"/>
</dbReference>
<dbReference type="Pfam" id="PF00271">
    <property type="entry name" value="Helicase_C"/>
    <property type="match status" value="1"/>
</dbReference>
<dbReference type="EC" id="3.6.4.13" evidence="5"/>
<name>A0A2K4ZDH3_9FIRM</name>
<dbReference type="EMBL" id="OFSM01000005">
    <property type="protein sequence ID" value="SOY28491.1"/>
    <property type="molecule type" value="Genomic_DNA"/>
</dbReference>
<accession>A0A2K4ZDH3</accession>
<reference evidence="5 6" key="1">
    <citation type="submission" date="2018-01" db="EMBL/GenBank/DDBJ databases">
        <authorList>
            <person name="Gaut B.S."/>
            <person name="Morton B.R."/>
            <person name="Clegg M.T."/>
            <person name="Duvall M.R."/>
        </authorList>
    </citation>
    <scope>NUCLEOTIDE SEQUENCE [LARGE SCALE GENOMIC DNA]</scope>
    <source>
        <strain evidence="5">GP69</strain>
    </source>
</reference>
<dbReference type="PANTHER" id="PTHR10799">
    <property type="entry name" value="SNF2/RAD54 HELICASE FAMILY"/>
    <property type="match status" value="1"/>
</dbReference>
<feature type="domain" description="Helicase C-terminal" evidence="4">
    <location>
        <begin position="1003"/>
        <end position="1154"/>
    </location>
</feature>
<dbReference type="GO" id="GO:0016787">
    <property type="term" value="F:hydrolase activity"/>
    <property type="evidence" value="ECO:0007669"/>
    <property type="project" value="UniProtKB-KW"/>
</dbReference>
<dbReference type="Proteomes" id="UP000236311">
    <property type="component" value="Unassembled WGS sequence"/>
</dbReference>
<dbReference type="SUPFAM" id="SSF52540">
    <property type="entry name" value="P-loop containing nucleoside triphosphate hydrolases"/>
    <property type="match status" value="2"/>
</dbReference>
<dbReference type="InterPro" id="IPR049730">
    <property type="entry name" value="SNF2/RAD54-like_C"/>
</dbReference>
<dbReference type="Gene3D" id="3.40.50.10810">
    <property type="entry name" value="Tandem AAA-ATPase domain"/>
    <property type="match status" value="1"/>
</dbReference>
<dbReference type="InterPro" id="IPR038718">
    <property type="entry name" value="SNF2-like_sf"/>
</dbReference>
<dbReference type="GO" id="GO:0003724">
    <property type="term" value="F:RNA helicase activity"/>
    <property type="evidence" value="ECO:0007669"/>
    <property type="project" value="UniProtKB-EC"/>
</dbReference>
<sequence>MKNGPDNDRDEALEKGEQTEAEVTAAQQEYIVLNRQEEESASSEKAERSLADYMTHSQYRYFDCDAIWKNMELTQAVIRKGEALNQENKVRLRSVESGYMSGKSETVGEAVGGGTEGKTNFPIHIVFDRDSVLFAECQCADCRKHYYSRYYRRDYCGYLAAFMTLVQDYLKEKSLGDATDVRGIKLIRAFSEQRANNVVSDTMGRNESLTLIPRMIMKNGDLAISFKVGERKLFVVKDLFEFYQNVQESKTAAYGSNTEFSHGIDNFMEKSRKWIEFIGRIVKEELAFERRMIEAHSYSKKAASKIGEFTLFGWRLDEFYRLVQGEEFEFEDRDSERKTKAQLRTGERNPRVSMTIRKNDFGVRRSFHGITVDCRMPQLFYGVGTAYYLCEDAFCRLEEEFQKKVRTVAQFCRDGSLTFQVGRNNLSQFYYSVLPQLEGVVDVMEENAEEIASYLPPEARFVFYLDAEEHNMTCRVAARYGETEFPVPDFAGEGQPKVPLESFRERIRESETMFLVSQWFPYWDADRQERHCGREEERMYQVLDKGVDALLSLGEVQCTRRFSNLNVGRRVRLAVGISVSRNLLNLNISTQDVPPEELLDILKSYRQKRKYYRLKNGDFLSLDEEGALQTLTEMVDILRMSPKELMKGNVRLPLYRALYLDKLLEKNQEIYSSRDSYFREMVKDFKTVNDADFEEPASLSGIMRGYQKNGYRWLRTLEEYRLGGILADDMGLGKTLQVLAVLLSAKLEGKKGTSLVIAPASLVFNWGEEIRSYTPELSYGFITGNQEERRGKLERYGEFDVLITSYDLLKRDIEYYEDKAFYYQIIDEGQYIKNHTTAAAKAVKAVKSSVRYALTGTPIENRLSELWSIFDFLIPGYLYGYDVFRNEFESPIVRNEDQSALKRLQRMTGPFILRRMKENVLKDLPEKLEENRYVRFEETQQKLYDAQVVHMKQKIVMQDAREFQKNKIQILAELTKLRQICCDPGLCFENYGGESAKLEACIDLVQSAVEGGHKILLFSQFTSMLEVIARRMEEEKISFYTITGATPKEKRLELVKAFNRDDTKVFLISLKAGGVGLNLTGADVVIHYDPWWNLAVQNQATDRTHRIGQTKVVVVYRLIAKGTIEERIQALQESKRALSDQIIQGDAGQLGGMTKEDFLSLL</sequence>
<dbReference type="InterPro" id="IPR013663">
    <property type="entry name" value="Helicase_SWF/SNF/SWI_bac"/>
</dbReference>
<dbReference type="GO" id="GO:0005524">
    <property type="term" value="F:ATP binding"/>
    <property type="evidence" value="ECO:0007669"/>
    <property type="project" value="InterPro"/>
</dbReference>
<organism evidence="5 6">
    <name type="scientific">Acetatifactor muris</name>
    <dbReference type="NCBI Taxonomy" id="879566"/>
    <lineage>
        <taxon>Bacteria</taxon>
        <taxon>Bacillati</taxon>
        <taxon>Bacillota</taxon>
        <taxon>Clostridia</taxon>
        <taxon>Lachnospirales</taxon>
        <taxon>Lachnospiraceae</taxon>
        <taxon>Acetatifactor</taxon>
    </lineage>
</organism>
<keyword evidence="5" id="KW-0067">ATP-binding</keyword>
<keyword evidence="5" id="KW-0347">Helicase</keyword>
<feature type="region of interest" description="Disordered" evidence="2">
    <location>
        <begin position="1"/>
        <end position="46"/>
    </location>
</feature>
<evidence type="ECO:0000256" key="1">
    <source>
        <dbReference type="ARBA" id="ARBA00022801"/>
    </source>
</evidence>
<evidence type="ECO:0000313" key="5">
    <source>
        <dbReference type="EMBL" id="SOY28491.1"/>
    </source>
</evidence>
<evidence type="ECO:0000313" key="6">
    <source>
        <dbReference type="Proteomes" id="UP000236311"/>
    </source>
</evidence>
<keyword evidence="6" id="KW-1185">Reference proteome</keyword>